<dbReference type="InterPro" id="IPR036683">
    <property type="entry name" value="CO_DH_flav_C_dom_sf"/>
</dbReference>
<dbReference type="InterPro" id="IPR036318">
    <property type="entry name" value="FAD-bd_PCMH-like_sf"/>
</dbReference>
<dbReference type="OrthoDB" id="9803647at2"/>
<gene>
    <name evidence="2" type="ORF">SMC5_08430</name>
</gene>
<dbReference type="Pfam" id="PF03450">
    <property type="entry name" value="CO_deh_flav_C"/>
    <property type="match status" value="1"/>
</dbReference>
<dbReference type="GO" id="GO:0016491">
    <property type="term" value="F:oxidoreductase activity"/>
    <property type="evidence" value="ECO:0007669"/>
    <property type="project" value="InterPro"/>
</dbReference>
<dbReference type="InterPro" id="IPR005107">
    <property type="entry name" value="CO_DH_flav_C"/>
</dbReference>
<sequence>MPETKLDSQPAWMLHLPSHEGMIYMKISIVCKEALMGKITQYYHATSLEDAFVRAKQLGPVAAYVGGGVELVLRRNPEITTLIDLSRCGLDYIAVAAEGIEIGSQTTLTTISRSADIRQYAGGSLAWWAGHIAHNNLRDMITVGGVIGRNQPWNDVVPHLVALGAQVRLFDGAEHIMPLSDYIEAKQPGAIIKGVLLPAGNAGSRGFLWRFTRTQQDISTLHFSALVNCDGKVMTAANLVFAGRPGHAALYPRLSEELVGKSLSHETFARLAEMAPDLVEVGTDLRATGEFRRELVRAAIVNLDEHMTGVAQ</sequence>
<dbReference type="Gene3D" id="3.30.390.50">
    <property type="entry name" value="CO dehydrogenase flavoprotein, C-terminal domain"/>
    <property type="match status" value="1"/>
</dbReference>
<dbReference type="EMBL" id="QXIU01000208">
    <property type="protein sequence ID" value="RIE08215.1"/>
    <property type="molecule type" value="Genomic_DNA"/>
</dbReference>
<dbReference type="InterPro" id="IPR016169">
    <property type="entry name" value="FAD-bd_PCMH_sub2"/>
</dbReference>
<comment type="caution">
    <text evidence="2">The sequence shown here is derived from an EMBL/GenBank/DDBJ whole genome shotgun (WGS) entry which is preliminary data.</text>
</comment>
<dbReference type="AlphaFoldDB" id="A0A398CZW5"/>
<dbReference type="SUPFAM" id="SSF55447">
    <property type="entry name" value="CO dehydrogenase flavoprotein C-terminal domain-like"/>
    <property type="match status" value="1"/>
</dbReference>
<proteinExistence type="predicted"/>
<dbReference type="Pfam" id="PF00941">
    <property type="entry name" value="FAD_binding_5"/>
    <property type="match status" value="1"/>
</dbReference>
<organism evidence="2 3">
    <name type="scientific">Candidatus Cryosericum odellii</name>
    <dbReference type="NCBI Taxonomy" id="2290917"/>
    <lineage>
        <taxon>Bacteria</taxon>
        <taxon>Pseudomonadati</taxon>
        <taxon>Caldisericota/Cryosericota group</taxon>
        <taxon>Candidatus Cryosericota</taxon>
        <taxon>Candidatus Cryosericia</taxon>
        <taxon>Candidatus Cryosericales</taxon>
        <taxon>Candidatus Cryosericaceae</taxon>
        <taxon>Candidatus Cryosericum</taxon>
    </lineage>
</organism>
<name>A0A398CZW5_9BACT</name>
<evidence type="ECO:0000313" key="2">
    <source>
        <dbReference type="EMBL" id="RIE08215.1"/>
    </source>
</evidence>
<reference evidence="2 3" key="1">
    <citation type="submission" date="2018-09" db="EMBL/GenBank/DDBJ databases">
        <title>Discovery and Ecogenomic Context for Candidatus Cryosericales, a Global Caldiserica Order Active in Thawing Permafrost.</title>
        <authorList>
            <person name="Martinez M.A."/>
            <person name="Woodcroft B.J."/>
            <person name="Ignacio Espinoza J.C."/>
            <person name="Zayed A."/>
            <person name="Singleton C.M."/>
            <person name="Boyd J."/>
            <person name="Li Y.-F."/>
            <person name="Purvine S."/>
            <person name="Maughan H."/>
            <person name="Hodgkins S.B."/>
            <person name="Anderson D."/>
            <person name="Sederholm M."/>
            <person name="Temperton B."/>
            <person name="Saleska S.R."/>
            <person name="Tyson G.W."/>
            <person name="Rich V.I."/>
        </authorList>
    </citation>
    <scope>NUCLEOTIDE SEQUENCE [LARGE SCALE GENOMIC DNA]</scope>
    <source>
        <strain evidence="2 3">SMC5</strain>
    </source>
</reference>
<dbReference type="PANTHER" id="PTHR42659">
    <property type="entry name" value="XANTHINE DEHYDROGENASE SUBUNIT C-RELATED"/>
    <property type="match status" value="1"/>
</dbReference>
<dbReference type="Gene3D" id="3.30.465.10">
    <property type="match status" value="1"/>
</dbReference>
<dbReference type="InterPro" id="IPR002346">
    <property type="entry name" value="Mopterin_DH_FAD-bd"/>
</dbReference>
<dbReference type="PROSITE" id="PS51387">
    <property type="entry name" value="FAD_PCMH"/>
    <property type="match status" value="1"/>
</dbReference>
<dbReference type="SUPFAM" id="SSF56176">
    <property type="entry name" value="FAD-binding/transporter-associated domain-like"/>
    <property type="match status" value="1"/>
</dbReference>
<evidence type="ECO:0000259" key="1">
    <source>
        <dbReference type="PROSITE" id="PS51387"/>
    </source>
</evidence>
<evidence type="ECO:0000313" key="3">
    <source>
        <dbReference type="Proteomes" id="UP000266489"/>
    </source>
</evidence>
<dbReference type="GO" id="GO:0071949">
    <property type="term" value="F:FAD binding"/>
    <property type="evidence" value="ECO:0007669"/>
    <property type="project" value="InterPro"/>
</dbReference>
<feature type="domain" description="FAD-binding PCMH-type" evidence="1">
    <location>
        <begin position="35"/>
        <end position="202"/>
    </location>
</feature>
<dbReference type="InterPro" id="IPR051312">
    <property type="entry name" value="Diverse_Substr_Oxidored"/>
</dbReference>
<protein>
    <recommendedName>
        <fullName evidence="1">FAD-binding PCMH-type domain-containing protein</fullName>
    </recommendedName>
</protein>
<dbReference type="InterPro" id="IPR016166">
    <property type="entry name" value="FAD-bd_PCMH"/>
</dbReference>
<dbReference type="Proteomes" id="UP000266489">
    <property type="component" value="Unassembled WGS sequence"/>
</dbReference>
<accession>A0A398CZW5</accession>
<dbReference type="PANTHER" id="PTHR42659:SF9">
    <property type="entry name" value="XANTHINE DEHYDROGENASE FAD-BINDING SUBUNIT XDHB-RELATED"/>
    <property type="match status" value="1"/>
</dbReference>